<dbReference type="Proteomes" id="UP001321014">
    <property type="component" value="Unassembled WGS sequence"/>
</dbReference>
<sequence>MEKFPDIERLGFDLSEEQRAIRETMARFAADRLAPGAAERDRSAEFPATQVSELAALGGMAMKTSTKDEGHGADNLAYALAVEAIARADASVAVIMVASNLSAAILAGHATEDQRDRFLRPVARGERGALSFGLTEPGAGSDAAAIRTTARSQGDSWIIDGTKQWITGAAGAEVFVIFAKTPEAGEGAVTCFIVEADAPGFSLGRVEDKMGLRSSGTAQLHFNGVRVPAANVVGQVGQGYRVALGALAPNRVAIAAQSLGIAERAFELGLSYAQERQVFGQPVAAFQNSRFLLADMRCALDQAWLLMLRAARLLDSGIPIRGEASMAKLVASETCGRVVDQMLQLHGGNGYSREYEIERLYRDARVMRIYEGTSEIQREVIARDLLGN</sequence>
<dbReference type="SUPFAM" id="SSF56645">
    <property type="entry name" value="Acyl-CoA dehydrogenase NM domain-like"/>
    <property type="match status" value="1"/>
</dbReference>
<evidence type="ECO:0000256" key="5">
    <source>
        <dbReference type="RuleBase" id="RU362125"/>
    </source>
</evidence>
<dbReference type="InterPro" id="IPR013786">
    <property type="entry name" value="AcylCoA_DH/ox_N"/>
</dbReference>
<evidence type="ECO:0000259" key="6">
    <source>
        <dbReference type="Pfam" id="PF00441"/>
    </source>
</evidence>
<dbReference type="InterPro" id="IPR036250">
    <property type="entry name" value="AcylCo_DH-like_C"/>
</dbReference>
<comment type="similarity">
    <text evidence="2 5">Belongs to the acyl-CoA dehydrogenase family.</text>
</comment>
<evidence type="ECO:0000256" key="4">
    <source>
        <dbReference type="ARBA" id="ARBA00022827"/>
    </source>
</evidence>
<dbReference type="Gene3D" id="2.40.110.10">
    <property type="entry name" value="Butyryl-CoA Dehydrogenase, subunit A, domain 2"/>
    <property type="match status" value="1"/>
</dbReference>
<dbReference type="PANTHER" id="PTHR43884:SF12">
    <property type="entry name" value="ISOVALERYL-COA DEHYDROGENASE, MITOCHONDRIAL-RELATED"/>
    <property type="match status" value="1"/>
</dbReference>
<dbReference type="PROSITE" id="PS00073">
    <property type="entry name" value="ACYL_COA_DH_2"/>
    <property type="match status" value="1"/>
</dbReference>
<feature type="domain" description="Acyl-CoA dehydrogenase/oxidase C-terminal" evidence="6">
    <location>
        <begin position="237"/>
        <end position="385"/>
    </location>
</feature>
<evidence type="ECO:0000259" key="8">
    <source>
        <dbReference type="Pfam" id="PF02771"/>
    </source>
</evidence>
<gene>
    <name evidence="9" type="ORF">OEZ49_11385</name>
</gene>
<dbReference type="PROSITE" id="PS00072">
    <property type="entry name" value="ACYL_COA_DH_1"/>
    <property type="match status" value="1"/>
</dbReference>
<reference evidence="9 10" key="1">
    <citation type="submission" date="2022-10" db="EMBL/GenBank/DDBJ databases">
        <title>Ruegeria sp. nov., isolated from ocean surface water.</title>
        <authorList>
            <person name="He W."/>
            <person name="Wang L."/>
            <person name="Zhang D.-F."/>
        </authorList>
    </citation>
    <scope>NUCLEOTIDE SEQUENCE [LARGE SCALE GENOMIC DNA]</scope>
    <source>
        <strain evidence="9 10">WL0004</strain>
    </source>
</reference>
<comment type="caution">
    <text evidence="9">The sequence shown here is derived from an EMBL/GenBank/DDBJ whole genome shotgun (WGS) entry which is preliminary data.</text>
</comment>
<feature type="domain" description="Acyl-CoA dehydrogenase/oxidase N-terminal" evidence="8">
    <location>
        <begin position="15"/>
        <end position="126"/>
    </location>
</feature>
<organism evidence="9 10">
    <name type="scientific">Ruegeria marisflavi</name>
    <dbReference type="NCBI Taxonomy" id="2984152"/>
    <lineage>
        <taxon>Bacteria</taxon>
        <taxon>Pseudomonadati</taxon>
        <taxon>Pseudomonadota</taxon>
        <taxon>Alphaproteobacteria</taxon>
        <taxon>Rhodobacterales</taxon>
        <taxon>Roseobacteraceae</taxon>
        <taxon>Ruegeria</taxon>
    </lineage>
</organism>
<evidence type="ECO:0000259" key="7">
    <source>
        <dbReference type="Pfam" id="PF02770"/>
    </source>
</evidence>
<comment type="cofactor">
    <cofactor evidence="1 5">
        <name>FAD</name>
        <dbReference type="ChEBI" id="CHEBI:57692"/>
    </cofactor>
</comment>
<dbReference type="Pfam" id="PF00441">
    <property type="entry name" value="Acyl-CoA_dh_1"/>
    <property type="match status" value="1"/>
</dbReference>
<dbReference type="InterPro" id="IPR009100">
    <property type="entry name" value="AcylCoA_DH/oxidase_NM_dom_sf"/>
</dbReference>
<dbReference type="EMBL" id="JAOVQN010000010">
    <property type="protein sequence ID" value="MCU9838371.1"/>
    <property type="molecule type" value="Genomic_DNA"/>
</dbReference>
<evidence type="ECO:0000256" key="3">
    <source>
        <dbReference type="ARBA" id="ARBA00022630"/>
    </source>
</evidence>
<dbReference type="Pfam" id="PF02770">
    <property type="entry name" value="Acyl-CoA_dh_M"/>
    <property type="match status" value="1"/>
</dbReference>
<keyword evidence="3 5" id="KW-0285">Flavoprotein</keyword>
<dbReference type="RefSeq" id="WP_263388415.1">
    <property type="nucleotide sequence ID" value="NZ_JAOVQN010000010.1"/>
</dbReference>
<dbReference type="InterPro" id="IPR009075">
    <property type="entry name" value="AcylCo_DH/oxidase_C"/>
</dbReference>
<evidence type="ECO:0000313" key="9">
    <source>
        <dbReference type="EMBL" id="MCU9838371.1"/>
    </source>
</evidence>
<evidence type="ECO:0000313" key="10">
    <source>
        <dbReference type="Proteomes" id="UP001321014"/>
    </source>
</evidence>
<dbReference type="Pfam" id="PF02771">
    <property type="entry name" value="Acyl-CoA_dh_N"/>
    <property type="match status" value="1"/>
</dbReference>
<name>A0ABT2WR33_9RHOB</name>
<keyword evidence="5" id="KW-0560">Oxidoreductase</keyword>
<dbReference type="Gene3D" id="1.20.140.10">
    <property type="entry name" value="Butyryl-CoA Dehydrogenase, subunit A, domain 3"/>
    <property type="match status" value="1"/>
</dbReference>
<feature type="domain" description="Acyl-CoA oxidase/dehydrogenase middle" evidence="7">
    <location>
        <begin position="131"/>
        <end position="225"/>
    </location>
</feature>
<dbReference type="InterPro" id="IPR037069">
    <property type="entry name" value="AcylCoA_DH/ox_N_sf"/>
</dbReference>
<evidence type="ECO:0000256" key="1">
    <source>
        <dbReference type="ARBA" id="ARBA00001974"/>
    </source>
</evidence>
<keyword evidence="4 5" id="KW-0274">FAD</keyword>
<protein>
    <submittedName>
        <fullName evidence="9">Acyl-CoA dehydrogenase family protein</fullName>
    </submittedName>
</protein>
<accession>A0ABT2WR33</accession>
<evidence type="ECO:0000256" key="2">
    <source>
        <dbReference type="ARBA" id="ARBA00009347"/>
    </source>
</evidence>
<dbReference type="PIRSF" id="PIRSF016578">
    <property type="entry name" value="HsaA"/>
    <property type="match status" value="1"/>
</dbReference>
<dbReference type="InterPro" id="IPR046373">
    <property type="entry name" value="Acyl-CoA_Oxase/DH_mid-dom_sf"/>
</dbReference>
<dbReference type="Gene3D" id="1.10.540.10">
    <property type="entry name" value="Acyl-CoA dehydrogenase/oxidase, N-terminal domain"/>
    <property type="match status" value="1"/>
</dbReference>
<dbReference type="InterPro" id="IPR006091">
    <property type="entry name" value="Acyl-CoA_Oxase/DH_mid-dom"/>
</dbReference>
<dbReference type="SUPFAM" id="SSF47203">
    <property type="entry name" value="Acyl-CoA dehydrogenase C-terminal domain-like"/>
    <property type="match status" value="1"/>
</dbReference>
<dbReference type="InterPro" id="IPR006089">
    <property type="entry name" value="Acyl-CoA_DH_CS"/>
</dbReference>
<keyword evidence="10" id="KW-1185">Reference proteome</keyword>
<proteinExistence type="inferred from homology"/>
<dbReference type="PANTHER" id="PTHR43884">
    <property type="entry name" value="ACYL-COA DEHYDROGENASE"/>
    <property type="match status" value="1"/>
</dbReference>